<protein>
    <submittedName>
        <fullName evidence="2">Acyl-CoA dehydrogenase</fullName>
    </submittedName>
</protein>
<dbReference type="Gene3D" id="1.20.140.10">
    <property type="entry name" value="Butyryl-CoA Dehydrogenase, subunit A, domain 3"/>
    <property type="match status" value="1"/>
</dbReference>
<dbReference type="InterPro" id="IPR009100">
    <property type="entry name" value="AcylCoA_DH/oxidase_NM_dom_sf"/>
</dbReference>
<dbReference type="AlphaFoldDB" id="A0A417YI03"/>
<evidence type="ECO:0000256" key="1">
    <source>
        <dbReference type="ARBA" id="ARBA00023002"/>
    </source>
</evidence>
<dbReference type="PANTHER" id="PTHR43884:SF25">
    <property type="entry name" value="ACYL-COA DEHYDROGENASE YDBM-RELATED"/>
    <property type="match status" value="1"/>
</dbReference>
<gene>
    <name evidence="2" type="ORF">D1B32_09460</name>
</gene>
<name>A0A417YI03_9BACI</name>
<dbReference type="SUPFAM" id="SSF56645">
    <property type="entry name" value="Acyl-CoA dehydrogenase NM domain-like"/>
    <property type="match status" value="1"/>
</dbReference>
<comment type="caution">
    <text evidence="2">The sequence shown here is derived from an EMBL/GenBank/DDBJ whole genome shotgun (WGS) entry which is preliminary data.</text>
</comment>
<organism evidence="2 3">
    <name type="scientific">Oceanobacillus profundus</name>
    <dbReference type="NCBI Taxonomy" id="372463"/>
    <lineage>
        <taxon>Bacteria</taxon>
        <taxon>Bacillati</taxon>
        <taxon>Bacillota</taxon>
        <taxon>Bacilli</taxon>
        <taxon>Bacillales</taxon>
        <taxon>Bacillaceae</taxon>
        <taxon>Oceanobacillus</taxon>
    </lineage>
</organism>
<dbReference type="PANTHER" id="PTHR43884">
    <property type="entry name" value="ACYL-COA DEHYDROGENASE"/>
    <property type="match status" value="1"/>
</dbReference>
<dbReference type="Gene3D" id="2.40.110.10">
    <property type="entry name" value="Butyryl-CoA Dehydrogenase, subunit A, domain 2"/>
    <property type="match status" value="1"/>
</dbReference>
<dbReference type="InterPro" id="IPR046373">
    <property type="entry name" value="Acyl-CoA_Oxase/DH_mid-dom_sf"/>
</dbReference>
<dbReference type="EMBL" id="QWEH01000005">
    <property type="protein sequence ID" value="RHW32548.1"/>
    <property type="molecule type" value="Genomic_DNA"/>
</dbReference>
<evidence type="ECO:0000313" key="3">
    <source>
        <dbReference type="Proteomes" id="UP000285456"/>
    </source>
</evidence>
<dbReference type="Proteomes" id="UP000285456">
    <property type="component" value="Unassembled WGS sequence"/>
</dbReference>
<accession>A0A417YI03</accession>
<dbReference type="SUPFAM" id="SSF47203">
    <property type="entry name" value="Acyl-CoA dehydrogenase C-terminal domain-like"/>
    <property type="match status" value="1"/>
</dbReference>
<proteinExistence type="predicted"/>
<dbReference type="InterPro" id="IPR036250">
    <property type="entry name" value="AcylCo_DH-like_C"/>
</dbReference>
<evidence type="ECO:0000313" key="2">
    <source>
        <dbReference type="EMBL" id="RHW32548.1"/>
    </source>
</evidence>
<dbReference type="GO" id="GO:0003995">
    <property type="term" value="F:acyl-CoA dehydrogenase activity"/>
    <property type="evidence" value="ECO:0007669"/>
    <property type="project" value="TreeGrafter"/>
</dbReference>
<sequence>MEFFHDIEQQLNKYSKNDIKGKLDYLINENYHLLTLKNDLTPKDYFFFISKLSTICHNTALCFAMHLYTLWGLNLIKNKYKLAVKYINAVKEEGYLLASLNEPGIYFVSPYTFKENDFNIIAKAVDGGYILTGVKPFVSMEPSVNYLPVYCRIEKYNGKDLGIFVAIVSKNDLGIQVINNWDSIAMEYTQSNSIVLDNVFVSNNDIVILPKNSAEETDLFGYLFRLSICGVYYGMAEGALAYVREQATNQKIPHMNKPLSFLPGAQYSVAQMIIFLETSYSQIIHYCDALKKFFESPTDYNTKKEIKKISLVTKEYTTKSAKEIVDIGLKVVGIKSLSKSNYLSELYKDVVAGLYHPPQHDVLYELVAKDFFGIITLKNRW</sequence>
<dbReference type="RefSeq" id="WP_118889186.1">
    <property type="nucleotide sequence ID" value="NZ_PHUT01000005.1"/>
</dbReference>
<keyword evidence="3" id="KW-1185">Reference proteome</keyword>
<dbReference type="OrthoDB" id="9802447at2"/>
<keyword evidence="1" id="KW-0560">Oxidoreductase</keyword>
<reference evidence="2 3" key="1">
    <citation type="journal article" date="2007" name="Int. J. Syst. Evol. Microbiol.">
        <title>Oceanobacillus profundus sp. nov., isolated from a deep-sea sediment core.</title>
        <authorList>
            <person name="Kim Y.G."/>
            <person name="Choi D.H."/>
            <person name="Hyun S."/>
            <person name="Cho B.C."/>
        </authorList>
    </citation>
    <scope>NUCLEOTIDE SEQUENCE [LARGE SCALE GENOMIC DNA]</scope>
    <source>
        <strain evidence="2 3">DSM 18246</strain>
    </source>
</reference>